<feature type="domain" description="Autotransporter" evidence="2">
    <location>
        <begin position="856"/>
        <end position="1139"/>
    </location>
</feature>
<dbReference type="EMBL" id="JAFICZ010000001">
    <property type="protein sequence ID" value="MBP1290422.1"/>
    <property type="molecule type" value="Genomic_DNA"/>
</dbReference>
<dbReference type="AlphaFoldDB" id="A0A8I2C256"/>
<comment type="caution">
    <text evidence="3">The sequence shown here is derived from an EMBL/GenBank/DDBJ whole genome shotgun (WGS) entry which is preliminary data.</text>
</comment>
<dbReference type="InterPro" id="IPR036709">
    <property type="entry name" value="Autotransporte_beta_dom_sf"/>
</dbReference>
<dbReference type="GO" id="GO:0019867">
    <property type="term" value="C:outer membrane"/>
    <property type="evidence" value="ECO:0007669"/>
    <property type="project" value="InterPro"/>
</dbReference>
<dbReference type="SMART" id="SM00869">
    <property type="entry name" value="Autotransporter"/>
    <property type="match status" value="1"/>
</dbReference>
<reference evidence="3" key="1">
    <citation type="submission" date="2021-02" db="EMBL/GenBank/DDBJ databases">
        <title>Genomic Encyclopedia of Type Strains, Phase IV (KMG-V): Genome sequencing to study the core and pangenomes of soil and plant-associated prokaryotes.</title>
        <authorList>
            <person name="Whitman W."/>
        </authorList>
    </citation>
    <scope>NUCLEOTIDE SEQUENCE</scope>
    <source>
        <strain evidence="3">USDA 406</strain>
    </source>
</reference>
<evidence type="ECO:0000313" key="3">
    <source>
        <dbReference type="EMBL" id="MBP1290422.1"/>
    </source>
</evidence>
<dbReference type="NCBIfam" id="TIGR01414">
    <property type="entry name" value="autotrans_barl"/>
    <property type="match status" value="1"/>
</dbReference>
<sequence length="1139" mass="120682">MKTKTKTKTKTVTAIVLAASASLGSPSRALETFDVTDTNGVTFMRAQIFGPGDGPYWEGDGVSTRNLPKSEIDHSLAAIRYWAEIIKLMPGHAPAIVNFGGNSEKNASAYSGMSPGGGTKVQASLMGQDPGELHYGAHGMVTIGLMGFSSEAYIPSQLPTTAKIGLTPVVLHELGHAHGMLSTINYEPSPYFPGPISTYFPEKINAWTEHLRDDNGKQAKPGQTIYCSVCTNLPADDVFDLRRDRGYFAGKHVSEVLAGAMPGIPVRVMDEHGRRDAPFASHSELKNSLMSHQGYRNYTALMEAEIAAFQDMGYSIDRRNHFGYSIYANGQTLVNDNPFFARNADGTAYLPNTYNTATLGLGLHVYGSGNIVVQRADLLSKGAGGAGIRVDGENNQIIIPPGTRVYADGAYGRGVMFAYGKDHTFTQRGDVQALGEHGIAASFDFGNNAMGNDLEYRGSYIRTIGNNAAPMLNEIEGPLVSKFDLTGRLAGSHAAMYMSNNGYVGEINVMRGAMLSGDILSDYAQLDEKGALRLTKLTFGMTPDANGHSTQEPDQSFATRYEGNIIGRNLSLQLSGGVTLFTGNHELYDATVAQGATLSGNGSYLLSTDGRFTNSGAVAPLIGRLDSSITVNGDYLQTSTGRLQVAVNDSGAFSRLVVNGNATLDGTLTIIPQRGWYGSGFKFSSNQWLNATNLWGSFANVTTSLQSPTLLASATAEGGNTYALTLSRPSDAYSRYGADANSREVGAALDQVAGNAASGLHPLVAALDFSSPDGTAVTSALRQLSPSVYASEQGRRINDSFYARSAVYDRLEQAFGGAPSSAMNAVGYGPEQKRPGDDSVPAIGAIAAASSDPPSYDLQGYAAWASAFGGWTTQSGDGNAASTRSSISGFMTGIDRPVFEDWRFGVLAGYSRSTFKAGAASSSGRSDNYTFGTYAGTEWTAPEGAVAFRSGIAYTWHDLEMSRNVRVPGFNDNLISDHDAGTFQIFGELGYKVHLGKYSMIEPYANLAHVRVATDAFYERGLNGAALGIRADTMDTTLSTFGVYATTRIQLGHIAATARADVGWRHALGDIVPLSTASFAAGSSAFAASGVSIGKDVALVQSGLDFQISSNSTLGIAYQGQFGSGLTQNGLNATFNVKF</sequence>
<proteinExistence type="predicted"/>
<dbReference type="Proteomes" id="UP000673383">
    <property type="component" value="Unassembled WGS sequence"/>
</dbReference>
<feature type="signal peptide" evidence="1">
    <location>
        <begin position="1"/>
        <end position="29"/>
    </location>
</feature>
<dbReference type="Gene3D" id="2.40.128.130">
    <property type="entry name" value="Autotransporter beta-domain"/>
    <property type="match status" value="1"/>
</dbReference>
<keyword evidence="1" id="KW-0732">Signal</keyword>
<dbReference type="SUPFAM" id="SSF103515">
    <property type="entry name" value="Autotransporter"/>
    <property type="match status" value="1"/>
</dbReference>
<dbReference type="InterPro" id="IPR006315">
    <property type="entry name" value="OM_autotransptr_brl_dom"/>
</dbReference>
<organism evidence="3 4">
    <name type="scientific">Bradyrhizobium elkanii</name>
    <dbReference type="NCBI Taxonomy" id="29448"/>
    <lineage>
        <taxon>Bacteria</taxon>
        <taxon>Pseudomonadati</taxon>
        <taxon>Pseudomonadota</taxon>
        <taxon>Alphaproteobacteria</taxon>
        <taxon>Hyphomicrobiales</taxon>
        <taxon>Nitrobacteraceae</taxon>
        <taxon>Bradyrhizobium</taxon>
    </lineage>
</organism>
<dbReference type="RefSeq" id="WP_244436109.1">
    <property type="nucleotide sequence ID" value="NZ_CP126003.1"/>
</dbReference>
<dbReference type="InterPro" id="IPR005546">
    <property type="entry name" value="Autotransporte_beta"/>
</dbReference>
<feature type="chain" id="PRO_5034818726" evidence="1">
    <location>
        <begin position="30"/>
        <end position="1139"/>
    </location>
</feature>
<dbReference type="Pfam" id="PF03797">
    <property type="entry name" value="Autotransporter"/>
    <property type="match status" value="1"/>
</dbReference>
<evidence type="ECO:0000256" key="1">
    <source>
        <dbReference type="SAM" id="SignalP"/>
    </source>
</evidence>
<name>A0A8I2C256_BRAEL</name>
<protein>
    <submittedName>
        <fullName evidence="3">Outer membrane autotransporter protein</fullName>
    </submittedName>
</protein>
<dbReference type="PROSITE" id="PS51208">
    <property type="entry name" value="AUTOTRANSPORTER"/>
    <property type="match status" value="1"/>
</dbReference>
<accession>A0A8I2C256</accession>
<evidence type="ECO:0000259" key="2">
    <source>
        <dbReference type="PROSITE" id="PS51208"/>
    </source>
</evidence>
<gene>
    <name evidence="3" type="ORF">JOH49_000175</name>
</gene>
<evidence type="ECO:0000313" key="4">
    <source>
        <dbReference type="Proteomes" id="UP000673383"/>
    </source>
</evidence>